<evidence type="ECO:0008006" key="4">
    <source>
        <dbReference type="Google" id="ProtNLM"/>
    </source>
</evidence>
<evidence type="ECO:0000256" key="1">
    <source>
        <dbReference type="ARBA" id="ARBA00009024"/>
    </source>
</evidence>
<organism evidence="2 3">
    <name type="scientific">Phrynosoma platyrhinos</name>
    <name type="common">Desert horned lizard</name>
    <dbReference type="NCBI Taxonomy" id="52577"/>
    <lineage>
        <taxon>Eukaryota</taxon>
        <taxon>Metazoa</taxon>
        <taxon>Chordata</taxon>
        <taxon>Craniata</taxon>
        <taxon>Vertebrata</taxon>
        <taxon>Euteleostomi</taxon>
        <taxon>Lepidosauria</taxon>
        <taxon>Squamata</taxon>
        <taxon>Bifurcata</taxon>
        <taxon>Unidentata</taxon>
        <taxon>Episquamata</taxon>
        <taxon>Toxicofera</taxon>
        <taxon>Iguania</taxon>
        <taxon>Phrynosomatidae</taxon>
        <taxon>Phrynosomatinae</taxon>
        <taxon>Phrynosoma</taxon>
    </lineage>
</organism>
<keyword evidence="3" id="KW-1185">Reference proteome</keyword>
<accession>A0ABQ7TKP8</accession>
<dbReference type="Pfam" id="PF04749">
    <property type="entry name" value="PLAC8"/>
    <property type="match status" value="1"/>
</dbReference>
<comment type="similarity">
    <text evidence="1">Belongs to the cornifelin family.</text>
</comment>
<reference evidence="2 3" key="1">
    <citation type="journal article" date="2022" name="Gigascience">
        <title>A chromosome-level genome assembly and annotation of the desert horned lizard, Phrynosoma platyrhinos, provides insight into chromosomal rearrangements among reptiles.</title>
        <authorList>
            <person name="Koochekian N."/>
            <person name="Ascanio A."/>
            <person name="Farleigh K."/>
            <person name="Card D.C."/>
            <person name="Schield D.R."/>
            <person name="Castoe T.A."/>
            <person name="Jezkova T."/>
        </authorList>
    </citation>
    <scope>NUCLEOTIDE SEQUENCE [LARGE SCALE GENOMIC DNA]</scope>
    <source>
        <strain evidence="2">NK-2021</strain>
    </source>
</reference>
<protein>
    <recommendedName>
        <fullName evidence="4">PLAC8-like protein 1</fullName>
    </recommendedName>
</protein>
<evidence type="ECO:0000313" key="2">
    <source>
        <dbReference type="EMBL" id="KAH0629738.1"/>
    </source>
</evidence>
<dbReference type="EMBL" id="JAIPUX010000439">
    <property type="protein sequence ID" value="KAH0629738.1"/>
    <property type="molecule type" value="Genomic_DNA"/>
</dbReference>
<proteinExistence type="inferred from homology"/>
<feature type="non-terminal residue" evidence="2">
    <location>
        <position position="1"/>
    </location>
</feature>
<sequence length="179" mass="20045">FAFFHLKAARFMSYLAVKLQVSFDFHVCLSLCVFIFIRSNNSTEPVTTQPGPTGAATSSITTIMRTGGNWSTGLFDVCSDKKVCVCGSLCSLCLECSLASRHGECFCFPLLLGSTMALRVGTRERHKIHGTLCEDWMVVHCCWPFAVCQMAREMKRRPIFQLHEMHQSPLLPPFKDALV</sequence>
<dbReference type="Proteomes" id="UP000826234">
    <property type="component" value="Unassembled WGS sequence"/>
</dbReference>
<evidence type="ECO:0000313" key="3">
    <source>
        <dbReference type="Proteomes" id="UP000826234"/>
    </source>
</evidence>
<dbReference type="PANTHER" id="PTHR15907">
    <property type="entry name" value="DUF614 FAMILY PROTEIN-RELATED"/>
    <property type="match status" value="1"/>
</dbReference>
<comment type="caution">
    <text evidence="2">The sequence shown here is derived from an EMBL/GenBank/DDBJ whole genome shotgun (WGS) entry which is preliminary data.</text>
</comment>
<gene>
    <name evidence="2" type="ORF">JD844_012054</name>
</gene>
<name>A0ABQ7TKP8_PHRPL</name>
<dbReference type="InterPro" id="IPR006461">
    <property type="entry name" value="PLAC_motif_containing"/>
</dbReference>
<dbReference type="NCBIfam" id="TIGR01571">
    <property type="entry name" value="A_thal_Cys_rich"/>
    <property type="match status" value="1"/>
</dbReference>